<proteinExistence type="predicted"/>
<evidence type="ECO:0000313" key="1">
    <source>
        <dbReference type="EMBL" id="QRE04653.1"/>
    </source>
</evidence>
<dbReference type="RefSeq" id="WP_179214970.1">
    <property type="nucleotide sequence ID" value="NZ_CP059075.1"/>
</dbReference>
<protein>
    <submittedName>
        <fullName evidence="1">Uncharacterized protein</fullName>
    </submittedName>
</protein>
<gene>
    <name evidence="1" type="ORF">H0H26_03360</name>
</gene>
<dbReference type="EMBL" id="CP059075">
    <property type="protein sequence ID" value="QRE04653.1"/>
    <property type="molecule type" value="Genomic_DNA"/>
</dbReference>
<sequence>MIVLPFNLKSSITSFTIRSELLSKAEVASSINKISGFLYSQYYLSSKQ</sequence>
<name>A0A7U2RA57_FLAPS</name>
<accession>A0A7U2RA57</accession>
<organism evidence="1 2">
    <name type="scientific">Flavobacterium psychrophilum</name>
    <dbReference type="NCBI Taxonomy" id="96345"/>
    <lineage>
        <taxon>Bacteria</taxon>
        <taxon>Pseudomonadati</taxon>
        <taxon>Bacteroidota</taxon>
        <taxon>Flavobacteriia</taxon>
        <taxon>Flavobacteriales</taxon>
        <taxon>Flavobacteriaceae</taxon>
        <taxon>Flavobacterium</taxon>
    </lineage>
</organism>
<dbReference type="Proteomes" id="UP000596329">
    <property type="component" value="Chromosome"/>
</dbReference>
<dbReference type="AlphaFoldDB" id="A0A7U2RA57"/>
<reference evidence="1 2" key="1">
    <citation type="submission" date="2020-07" db="EMBL/GenBank/DDBJ databases">
        <title>Genomic characterization of Flavobacterium psychrophilum strains.</title>
        <authorList>
            <person name="Castillo D."/>
            <person name="Jorgensen J."/>
            <person name="Middelboe M."/>
        </authorList>
    </citation>
    <scope>NUCLEOTIDE SEQUENCE [LARGE SCALE GENOMIC DNA]</scope>
    <source>
        <strain evidence="1 2">FPS-R7</strain>
    </source>
</reference>
<evidence type="ECO:0000313" key="2">
    <source>
        <dbReference type="Proteomes" id="UP000596329"/>
    </source>
</evidence>